<protein>
    <recommendedName>
        <fullName evidence="3">Lipocalin-like domain-containing protein</fullName>
    </recommendedName>
</protein>
<keyword evidence="2" id="KW-1185">Reference proteome</keyword>
<comment type="caution">
    <text evidence="1">The sequence shown here is derived from an EMBL/GenBank/DDBJ whole genome shotgun (WGS) entry which is preliminary data.</text>
</comment>
<proteinExistence type="predicted"/>
<dbReference type="RefSeq" id="WP_310094741.1">
    <property type="nucleotide sequence ID" value="NZ_JAVDUU010000002.1"/>
</dbReference>
<dbReference type="Proteomes" id="UP001247620">
    <property type="component" value="Unassembled WGS sequence"/>
</dbReference>
<name>A0ABU1T9H8_9SPHI</name>
<reference evidence="1 2" key="1">
    <citation type="submission" date="2023-07" db="EMBL/GenBank/DDBJ databases">
        <title>Sorghum-associated microbial communities from plants grown in Nebraska, USA.</title>
        <authorList>
            <person name="Schachtman D."/>
        </authorList>
    </citation>
    <scope>NUCLEOTIDE SEQUENCE [LARGE SCALE GENOMIC DNA]</scope>
    <source>
        <strain evidence="1 2">3262</strain>
    </source>
</reference>
<evidence type="ECO:0000313" key="2">
    <source>
        <dbReference type="Proteomes" id="UP001247620"/>
    </source>
</evidence>
<organism evidence="1 2">
    <name type="scientific">Mucilaginibacter pocheonensis</name>
    <dbReference type="NCBI Taxonomy" id="398050"/>
    <lineage>
        <taxon>Bacteria</taxon>
        <taxon>Pseudomonadati</taxon>
        <taxon>Bacteroidota</taxon>
        <taxon>Sphingobacteriia</taxon>
        <taxon>Sphingobacteriales</taxon>
        <taxon>Sphingobacteriaceae</taxon>
        <taxon>Mucilaginibacter</taxon>
    </lineage>
</organism>
<dbReference type="EMBL" id="JAVDUU010000002">
    <property type="protein sequence ID" value="MDR6942057.1"/>
    <property type="molecule type" value="Genomic_DNA"/>
</dbReference>
<accession>A0ABU1T9H8</accession>
<gene>
    <name evidence="1" type="ORF">J2W55_001899</name>
</gene>
<dbReference type="PROSITE" id="PS51257">
    <property type="entry name" value="PROKAR_LIPOPROTEIN"/>
    <property type="match status" value="1"/>
</dbReference>
<evidence type="ECO:0000313" key="1">
    <source>
        <dbReference type="EMBL" id="MDR6942057.1"/>
    </source>
</evidence>
<evidence type="ECO:0008006" key="3">
    <source>
        <dbReference type="Google" id="ProtNLM"/>
    </source>
</evidence>
<sequence length="130" mass="14503">MKLQRLIMTPLALLGLAACHKDNAEPVKLSGTYTGIFKSTSPNAASGTVKLVVTDKTYLAELKTFMRIESRGTYTINNNQITFKDSTAHTANFDWSLLLNGVYEQSAKNDSLILVKKGEGYSYMYRLKKQ</sequence>